<dbReference type="Pfam" id="PF00249">
    <property type="entry name" value="Myb_DNA-binding"/>
    <property type="match status" value="2"/>
</dbReference>
<evidence type="ECO:0000313" key="9">
    <source>
        <dbReference type="Proteomes" id="UP001218218"/>
    </source>
</evidence>
<dbReference type="PANTHER" id="PTHR46621:SF1">
    <property type="entry name" value="SNRNA-ACTIVATING PROTEIN COMPLEX SUBUNIT 4"/>
    <property type="match status" value="1"/>
</dbReference>
<feature type="compositionally biased region" description="Low complexity" evidence="5">
    <location>
        <begin position="501"/>
        <end position="512"/>
    </location>
</feature>
<evidence type="ECO:0000259" key="7">
    <source>
        <dbReference type="PROSITE" id="PS51294"/>
    </source>
</evidence>
<keyword evidence="4" id="KW-0539">Nucleus</keyword>
<evidence type="ECO:0000313" key="8">
    <source>
        <dbReference type="EMBL" id="KAJ7368060.1"/>
    </source>
</evidence>
<accession>A0AAD7AUA5</accession>
<dbReference type="Pfam" id="PF13921">
    <property type="entry name" value="Myb_DNA-bind_6"/>
    <property type="match status" value="2"/>
</dbReference>
<dbReference type="GO" id="GO:0042795">
    <property type="term" value="P:snRNA transcription by RNA polymerase II"/>
    <property type="evidence" value="ECO:0007669"/>
    <property type="project" value="TreeGrafter"/>
</dbReference>
<feature type="region of interest" description="Disordered" evidence="5">
    <location>
        <begin position="379"/>
        <end position="543"/>
    </location>
</feature>
<evidence type="ECO:0000256" key="5">
    <source>
        <dbReference type="SAM" id="MobiDB-lite"/>
    </source>
</evidence>
<keyword evidence="2" id="KW-0238">DNA-binding</keyword>
<feature type="compositionally biased region" description="Basic and acidic residues" evidence="5">
    <location>
        <begin position="457"/>
        <end position="466"/>
    </location>
</feature>
<dbReference type="InterPro" id="IPR051575">
    <property type="entry name" value="Myb-like_DNA-bd"/>
</dbReference>
<dbReference type="InterPro" id="IPR009057">
    <property type="entry name" value="Homeodomain-like_sf"/>
</dbReference>
<organism evidence="8 9">
    <name type="scientific">Mycena albidolilacea</name>
    <dbReference type="NCBI Taxonomy" id="1033008"/>
    <lineage>
        <taxon>Eukaryota</taxon>
        <taxon>Fungi</taxon>
        <taxon>Dikarya</taxon>
        <taxon>Basidiomycota</taxon>
        <taxon>Agaricomycotina</taxon>
        <taxon>Agaricomycetes</taxon>
        <taxon>Agaricomycetidae</taxon>
        <taxon>Agaricales</taxon>
        <taxon>Marasmiineae</taxon>
        <taxon>Mycenaceae</taxon>
        <taxon>Mycena</taxon>
    </lineage>
</organism>
<evidence type="ECO:0000259" key="6">
    <source>
        <dbReference type="PROSITE" id="PS50090"/>
    </source>
</evidence>
<sequence>MEAQPPTPKDLALQALQANQVHQYALAQHAEKLTTELAELDKLLAQADTEDGDSDIECDFYIPGAKPPVGPIRNFSNPESPFFADAIKRNRYMNFTVRHIMPPKEIEALKAAVNVELRRVEQLEGASSTTTDAQMTDKLNWTFIAEKVSDSSSIKRTAEECKIKWIGDLSTAINREPWSPSELQKLQNIVKKKPSQTAVNWVDVARELGTNRLPLDCMRQSIERPRYVWNVESDQKLMDAVNQYGLSWSLVAKYVSPNLTANQCSTRYLRTLDPTLRRGVWTPEEDERLIAAVAGYGRGAWTEVANVIPGRTNEQCRDRWLSALDPTRGTNKDNEWDEAKDAALIEAVNTNGKKWKAISAQLGHPPTNCRIRYETLAKEGLPSNSESPVAGPSKFSDTPEDHTPAASGRFTPKPRGKKGQPQVAIISPPAAKPARPRPRALTKTKGAGASAPEEDDTSPRKNSTDRGKKRVAPDPESPPSQKKRAVQAEAVPGPQKDTQDSNSHAETSSSASPKKDRRRVPEVSSLPRRRSARLNGSEASGTN</sequence>
<dbReference type="EMBL" id="JARIHO010000001">
    <property type="protein sequence ID" value="KAJ7368060.1"/>
    <property type="molecule type" value="Genomic_DNA"/>
</dbReference>
<dbReference type="Gene3D" id="1.10.10.60">
    <property type="entry name" value="Homeodomain-like"/>
    <property type="match status" value="4"/>
</dbReference>
<dbReference type="SMART" id="SM00717">
    <property type="entry name" value="SANT"/>
    <property type="match status" value="5"/>
</dbReference>
<dbReference type="PANTHER" id="PTHR46621">
    <property type="entry name" value="SNRNA-ACTIVATING PROTEIN COMPLEX SUBUNIT 4"/>
    <property type="match status" value="1"/>
</dbReference>
<feature type="domain" description="Myb-like" evidence="6">
    <location>
        <begin position="273"/>
        <end position="324"/>
    </location>
</feature>
<feature type="domain" description="Myb-like" evidence="6">
    <location>
        <begin position="328"/>
        <end position="377"/>
    </location>
</feature>
<keyword evidence="9" id="KW-1185">Reference proteome</keyword>
<feature type="domain" description="HTH myb-type" evidence="7">
    <location>
        <begin position="273"/>
        <end position="328"/>
    </location>
</feature>
<reference evidence="8" key="1">
    <citation type="submission" date="2023-03" db="EMBL/GenBank/DDBJ databases">
        <title>Massive genome expansion in bonnet fungi (Mycena s.s.) driven by repeated elements and novel gene families across ecological guilds.</title>
        <authorList>
            <consortium name="Lawrence Berkeley National Laboratory"/>
            <person name="Harder C.B."/>
            <person name="Miyauchi S."/>
            <person name="Viragh M."/>
            <person name="Kuo A."/>
            <person name="Thoen E."/>
            <person name="Andreopoulos B."/>
            <person name="Lu D."/>
            <person name="Skrede I."/>
            <person name="Drula E."/>
            <person name="Henrissat B."/>
            <person name="Morin E."/>
            <person name="Kohler A."/>
            <person name="Barry K."/>
            <person name="LaButti K."/>
            <person name="Morin E."/>
            <person name="Salamov A."/>
            <person name="Lipzen A."/>
            <person name="Mereny Z."/>
            <person name="Hegedus B."/>
            <person name="Baldrian P."/>
            <person name="Stursova M."/>
            <person name="Weitz H."/>
            <person name="Taylor A."/>
            <person name="Grigoriev I.V."/>
            <person name="Nagy L.G."/>
            <person name="Martin F."/>
            <person name="Kauserud H."/>
        </authorList>
    </citation>
    <scope>NUCLEOTIDE SEQUENCE</scope>
    <source>
        <strain evidence="8">CBHHK002</strain>
    </source>
</reference>
<protein>
    <submittedName>
        <fullName evidence="8">Uncharacterized protein</fullName>
    </submittedName>
</protein>
<name>A0AAD7AUA5_9AGAR</name>
<dbReference type="InterPro" id="IPR001005">
    <property type="entry name" value="SANT/Myb"/>
</dbReference>
<proteinExistence type="predicted"/>
<keyword evidence="1" id="KW-0805">Transcription regulation</keyword>
<dbReference type="GO" id="GO:0001006">
    <property type="term" value="F:RNA polymerase III type 3 promoter sequence-specific DNA binding"/>
    <property type="evidence" value="ECO:0007669"/>
    <property type="project" value="TreeGrafter"/>
</dbReference>
<comment type="caution">
    <text evidence="8">The sequence shown here is derived from an EMBL/GenBank/DDBJ whole genome shotgun (WGS) entry which is preliminary data.</text>
</comment>
<evidence type="ECO:0000256" key="4">
    <source>
        <dbReference type="ARBA" id="ARBA00023242"/>
    </source>
</evidence>
<dbReference type="AlphaFoldDB" id="A0AAD7AUA5"/>
<dbReference type="InterPro" id="IPR017930">
    <property type="entry name" value="Myb_dom"/>
</dbReference>
<dbReference type="CDD" id="cd00167">
    <property type="entry name" value="SANT"/>
    <property type="match status" value="4"/>
</dbReference>
<dbReference type="PROSITE" id="PS50090">
    <property type="entry name" value="MYB_LIKE"/>
    <property type="match status" value="4"/>
</dbReference>
<keyword evidence="3" id="KW-0804">Transcription</keyword>
<dbReference type="GO" id="GO:0042796">
    <property type="term" value="P:snRNA transcription by RNA polymerase III"/>
    <property type="evidence" value="ECO:0007669"/>
    <property type="project" value="TreeGrafter"/>
</dbReference>
<dbReference type="GO" id="GO:0000978">
    <property type="term" value="F:RNA polymerase II cis-regulatory region sequence-specific DNA binding"/>
    <property type="evidence" value="ECO:0007669"/>
    <property type="project" value="TreeGrafter"/>
</dbReference>
<dbReference type="Proteomes" id="UP001218218">
    <property type="component" value="Unassembled WGS sequence"/>
</dbReference>
<evidence type="ECO:0000256" key="2">
    <source>
        <dbReference type="ARBA" id="ARBA00023125"/>
    </source>
</evidence>
<dbReference type="SUPFAM" id="SSF46689">
    <property type="entry name" value="Homeodomain-like"/>
    <property type="match status" value="3"/>
</dbReference>
<gene>
    <name evidence="8" type="ORF">DFH08DRAFT_830201</name>
</gene>
<evidence type="ECO:0000256" key="3">
    <source>
        <dbReference type="ARBA" id="ARBA00023163"/>
    </source>
</evidence>
<dbReference type="PROSITE" id="PS51294">
    <property type="entry name" value="HTH_MYB"/>
    <property type="match status" value="2"/>
</dbReference>
<feature type="domain" description="Myb-like" evidence="6">
    <location>
        <begin position="221"/>
        <end position="272"/>
    </location>
</feature>
<feature type="domain" description="HTH myb-type" evidence="7">
    <location>
        <begin position="336"/>
        <end position="381"/>
    </location>
</feature>
<dbReference type="GO" id="GO:0019185">
    <property type="term" value="C:snRNA-activating protein complex"/>
    <property type="evidence" value="ECO:0007669"/>
    <property type="project" value="TreeGrafter"/>
</dbReference>
<feature type="domain" description="Myb-like" evidence="6">
    <location>
        <begin position="170"/>
        <end position="217"/>
    </location>
</feature>
<evidence type="ECO:0000256" key="1">
    <source>
        <dbReference type="ARBA" id="ARBA00023015"/>
    </source>
</evidence>